<dbReference type="VEuPathDB" id="FungiDB:M747DRAFT_140666"/>
<dbReference type="EMBL" id="KZ851949">
    <property type="protein sequence ID" value="RDH15397.1"/>
    <property type="molecule type" value="Genomic_DNA"/>
</dbReference>
<dbReference type="InterPro" id="IPR001138">
    <property type="entry name" value="Zn2Cys6_DnaBD"/>
</dbReference>
<keyword evidence="4" id="KW-0804">Transcription</keyword>
<reference evidence="8 9" key="1">
    <citation type="submission" date="2018-07" db="EMBL/GenBank/DDBJ databases">
        <title>Section-level genome sequencing of Aspergillus section Nigri to investigate inter- and intra-species variation.</title>
        <authorList>
            <consortium name="DOE Joint Genome Institute"/>
            <person name="Vesth T.C."/>
            <person name="Nybo J.L."/>
            <person name="Theobald S."/>
            <person name="Frisvad J.C."/>
            <person name="Larsen T.O."/>
            <person name="Nielsen K.F."/>
            <person name="Hoof J.B."/>
            <person name="Brandl J."/>
            <person name="Salamov A."/>
            <person name="Riley R."/>
            <person name="Gladden J.M."/>
            <person name="Phatale P."/>
            <person name="Nielsen M.T."/>
            <person name="Lyhne E.K."/>
            <person name="Kogle M.E."/>
            <person name="Strasser K."/>
            <person name="McDonnell E."/>
            <person name="Barry K."/>
            <person name="Clum A."/>
            <person name="Chen C."/>
            <person name="Nolan M."/>
            <person name="Sandor L."/>
            <person name="Kuo A."/>
            <person name="Lipzen A."/>
            <person name="Hainaut M."/>
            <person name="Drula E."/>
            <person name="Tsang A."/>
            <person name="Magnuson J.K."/>
            <person name="Henrissat B."/>
            <person name="Wiebenga A."/>
            <person name="Simmons B.A."/>
            <person name="Makela M.R."/>
            <person name="De vries R.P."/>
            <person name="Grigoriev I.V."/>
            <person name="Mortensen U.H."/>
            <person name="Baker S.E."/>
            <person name="Andersen M.R."/>
        </authorList>
    </citation>
    <scope>NUCLEOTIDE SEQUENCE [LARGE SCALE GENOMIC DNA]</scope>
    <source>
        <strain evidence="8 9">ATCC 13496</strain>
    </source>
</reference>
<dbReference type="InterPro" id="IPR050613">
    <property type="entry name" value="Sec_Metabolite_Reg"/>
</dbReference>
<dbReference type="PROSITE" id="PS50048">
    <property type="entry name" value="ZN2_CY6_FUNGAL_2"/>
    <property type="match status" value="1"/>
</dbReference>
<gene>
    <name evidence="8" type="ORF">M747DRAFT_140666</name>
</gene>
<keyword evidence="2" id="KW-0805">Transcription regulation</keyword>
<evidence type="ECO:0000256" key="3">
    <source>
        <dbReference type="ARBA" id="ARBA00023125"/>
    </source>
</evidence>
<name>A0A370BIV0_ASPNG</name>
<dbReference type="Proteomes" id="UP000253845">
    <property type="component" value="Unassembled WGS sequence"/>
</dbReference>
<proteinExistence type="predicted"/>
<dbReference type="PANTHER" id="PTHR31001:SF56">
    <property type="entry name" value="ZN(2)-C6 FUNGAL-TYPE DOMAIN-CONTAINING PROTEIN"/>
    <property type="match status" value="1"/>
</dbReference>
<dbReference type="CDD" id="cd00067">
    <property type="entry name" value="GAL4"/>
    <property type="match status" value="1"/>
</dbReference>
<dbReference type="Gene3D" id="4.10.240.10">
    <property type="entry name" value="Zn(2)-C6 fungal-type DNA-binding domain"/>
    <property type="match status" value="1"/>
</dbReference>
<comment type="subcellular location">
    <subcellularLocation>
        <location evidence="1">Nucleus</location>
    </subcellularLocation>
</comment>
<evidence type="ECO:0000259" key="7">
    <source>
        <dbReference type="PROSITE" id="PS50048"/>
    </source>
</evidence>
<evidence type="ECO:0000256" key="1">
    <source>
        <dbReference type="ARBA" id="ARBA00004123"/>
    </source>
</evidence>
<dbReference type="SUPFAM" id="SSF57701">
    <property type="entry name" value="Zn2/Cys6 DNA-binding domain"/>
    <property type="match status" value="1"/>
</dbReference>
<dbReference type="PANTHER" id="PTHR31001">
    <property type="entry name" value="UNCHARACTERIZED TRANSCRIPTIONAL REGULATORY PROTEIN"/>
    <property type="match status" value="1"/>
</dbReference>
<dbReference type="SMART" id="SM00066">
    <property type="entry name" value="GAL4"/>
    <property type="match status" value="1"/>
</dbReference>
<dbReference type="PROSITE" id="PS00463">
    <property type="entry name" value="ZN2_CY6_FUNGAL_1"/>
    <property type="match status" value="1"/>
</dbReference>
<keyword evidence="3" id="KW-0238">DNA-binding</keyword>
<dbReference type="GO" id="GO:0009893">
    <property type="term" value="P:positive regulation of metabolic process"/>
    <property type="evidence" value="ECO:0007669"/>
    <property type="project" value="UniProtKB-ARBA"/>
</dbReference>
<dbReference type="InterPro" id="IPR036864">
    <property type="entry name" value="Zn2-C6_fun-type_DNA-bd_sf"/>
</dbReference>
<keyword evidence="5" id="KW-0539">Nucleus</keyword>
<evidence type="ECO:0000256" key="4">
    <source>
        <dbReference type="ARBA" id="ARBA00023163"/>
    </source>
</evidence>
<organism evidence="8 9">
    <name type="scientific">Aspergillus niger ATCC 13496</name>
    <dbReference type="NCBI Taxonomy" id="1353008"/>
    <lineage>
        <taxon>Eukaryota</taxon>
        <taxon>Fungi</taxon>
        <taxon>Dikarya</taxon>
        <taxon>Ascomycota</taxon>
        <taxon>Pezizomycotina</taxon>
        <taxon>Eurotiomycetes</taxon>
        <taxon>Eurotiomycetidae</taxon>
        <taxon>Eurotiales</taxon>
        <taxon>Aspergillaceae</taxon>
        <taxon>Aspergillus</taxon>
        <taxon>Aspergillus subgen. Circumdati</taxon>
    </lineage>
</organism>
<evidence type="ECO:0000256" key="2">
    <source>
        <dbReference type="ARBA" id="ARBA00023015"/>
    </source>
</evidence>
<accession>A0A370BIV0</accession>
<sequence length="120" mass="13054">MMVNVLGSNPSQASGRGAGSTRRNDETGEAQGPPKKQRRQRPSLSCAECRRLKMKCDRQVPCSNCVRRRRAPFCNPGITGQTPPRCVFLSLSLRSGLSPAKSVSQQRVWGAPKTAPGCWA</sequence>
<dbReference type="GO" id="GO:0000981">
    <property type="term" value="F:DNA-binding transcription factor activity, RNA polymerase II-specific"/>
    <property type="evidence" value="ECO:0007669"/>
    <property type="project" value="InterPro"/>
</dbReference>
<dbReference type="Pfam" id="PF00172">
    <property type="entry name" value="Zn_clus"/>
    <property type="match status" value="1"/>
</dbReference>
<evidence type="ECO:0000256" key="5">
    <source>
        <dbReference type="ARBA" id="ARBA00023242"/>
    </source>
</evidence>
<dbReference type="AlphaFoldDB" id="A0A370BIV0"/>
<protein>
    <recommendedName>
        <fullName evidence="7">Zn(2)-C6 fungal-type domain-containing protein</fullName>
    </recommendedName>
</protein>
<feature type="compositionally biased region" description="Polar residues" evidence="6">
    <location>
        <begin position="1"/>
        <end position="14"/>
    </location>
</feature>
<feature type="region of interest" description="Disordered" evidence="6">
    <location>
        <begin position="1"/>
        <end position="44"/>
    </location>
</feature>
<evidence type="ECO:0000313" key="8">
    <source>
        <dbReference type="EMBL" id="RDH15397.1"/>
    </source>
</evidence>
<evidence type="ECO:0000256" key="6">
    <source>
        <dbReference type="SAM" id="MobiDB-lite"/>
    </source>
</evidence>
<feature type="domain" description="Zn(2)-C6 fungal-type" evidence="7">
    <location>
        <begin position="45"/>
        <end position="74"/>
    </location>
</feature>
<dbReference type="GO" id="GO:0005634">
    <property type="term" value="C:nucleus"/>
    <property type="evidence" value="ECO:0007669"/>
    <property type="project" value="UniProtKB-SubCell"/>
</dbReference>
<dbReference type="GO" id="GO:0008270">
    <property type="term" value="F:zinc ion binding"/>
    <property type="evidence" value="ECO:0007669"/>
    <property type="project" value="InterPro"/>
</dbReference>
<dbReference type="GO" id="GO:0003677">
    <property type="term" value="F:DNA binding"/>
    <property type="evidence" value="ECO:0007669"/>
    <property type="project" value="UniProtKB-KW"/>
</dbReference>
<evidence type="ECO:0000313" key="9">
    <source>
        <dbReference type="Proteomes" id="UP000253845"/>
    </source>
</evidence>